<name>A0A841FHW1_9ACTN</name>
<organism evidence="2 3">
    <name type="scientific">Phytomonospora endophytica</name>
    <dbReference type="NCBI Taxonomy" id="714109"/>
    <lineage>
        <taxon>Bacteria</taxon>
        <taxon>Bacillati</taxon>
        <taxon>Actinomycetota</taxon>
        <taxon>Actinomycetes</taxon>
        <taxon>Micromonosporales</taxon>
        <taxon>Micromonosporaceae</taxon>
        <taxon>Phytomonospora</taxon>
    </lineage>
</organism>
<evidence type="ECO:0000313" key="3">
    <source>
        <dbReference type="Proteomes" id="UP000548476"/>
    </source>
</evidence>
<feature type="transmembrane region" description="Helical" evidence="1">
    <location>
        <begin position="47"/>
        <end position="67"/>
    </location>
</feature>
<accession>A0A841FHW1</accession>
<dbReference type="RefSeq" id="WP_184789759.1">
    <property type="nucleotide sequence ID" value="NZ_BONT01000056.1"/>
</dbReference>
<keyword evidence="3" id="KW-1185">Reference proteome</keyword>
<protein>
    <submittedName>
        <fullName evidence="2">Uncharacterized protein</fullName>
    </submittedName>
</protein>
<feature type="transmembrane region" description="Helical" evidence="1">
    <location>
        <begin position="12"/>
        <end position="35"/>
    </location>
</feature>
<dbReference type="Proteomes" id="UP000548476">
    <property type="component" value="Unassembled WGS sequence"/>
</dbReference>
<reference evidence="2 3" key="1">
    <citation type="submission" date="2020-08" db="EMBL/GenBank/DDBJ databases">
        <title>Genomic Encyclopedia of Type Strains, Phase IV (KMG-IV): sequencing the most valuable type-strain genomes for metagenomic binning, comparative biology and taxonomic classification.</title>
        <authorList>
            <person name="Goeker M."/>
        </authorList>
    </citation>
    <scope>NUCLEOTIDE SEQUENCE [LARGE SCALE GENOMIC DNA]</scope>
    <source>
        <strain evidence="2 3">YIM 65646</strain>
    </source>
</reference>
<proteinExistence type="predicted"/>
<keyword evidence="1" id="KW-0812">Transmembrane</keyword>
<dbReference type="AlphaFoldDB" id="A0A841FHW1"/>
<keyword evidence="1" id="KW-1133">Transmembrane helix</keyword>
<evidence type="ECO:0000256" key="1">
    <source>
        <dbReference type="SAM" id="Phobius"/>
    </source>
</evidence>
<gene>
    <name evidence="2" type="ORF">HNR73_004804</name>
</gene>
<keyword evidence="1" id="KW-0472">Membrane</keyword>
<comment type="caution">
    <text evidence="2">The sequence shown here is derived from an EMBL/GenBank/DDBJ whole genome shotgun (WGS) entry which is preliminary data.</text>
</comment>
<dbReference type="EMBL" id="JACHGT010000010">
    <property type="protein sequence ID" value="MBB6036931.1"/>
    <property type="molecule type" value="Genomic_DNA"/>
</dbReference>
<sequence length="180" mass="18803">MSARPPRPTGRTVPPGILTTGTAFFLSLGLGFVVVERLGVVRLSGSALAASAVVGTILVGAVVYVLLLTSHRPPPPEPPGLAGLAASSVDAVARKAAALIADVENDPATAKKARERIHGLAEEHIGSLKTEQDVTVRAWERFRAELAARERTALRTQWMFFGLGVLASVPVGIAINLLTG</sequence>
<evidence type="ECO:0000313" key="2">
    <source>
        <dbReference type="EMBL" id="MBB6036931.1"/>
    </source>
</evidence>
<feature type="transmembrane region" description="Helical" evidence="1">
    <location>
        <begin position="158"/>
        <end position="178"/>
    </location>
</feature>